<comment type="caution">
    <text evidence="8">The sequence shown here is derived from an EMBL/GenBank/DDBJ whole genome shotgun (WGS) entry which is preliminary data.</text>
</comment>
<keyword evidence="2 6" id="KW-0819">tRNA processing</keyword>
<evidence type="ECO:0000256" key="3">
    <source>
        <dbReference type="ARBA" id="ARBA00022741"/>
    </source>
</evidence>
<organism evidence="8 10">
    <name type="scientific">Campylobacter helveticus</name>
    <dbReference type="NCBI Taxonomy" id="28898"/>
    <lineage>
        <taxon>Bacteria</taxon>
        <taxon>Pseudomonadati</taxon>
        <taxon>Campylobacterota</taxon>
        <taxon>Epsilonproteobacteria</taxon>
        <taxon>Campylobacterales</taxon>
        <taxon>Campylobacteraceae</taxon>
        <taxon>Campylobacter</taxon>
    </lineage>
</organism>
<keyword evidence="1 6" id="KW-0436">Ligase</keyword>
<comment type="catalytic activity">
    <reaction evidence="5 6">
        <text>cytidine(34) in tRNA(Ile2) + L-lysine + ATP = lysidine(34) in tRNA(Ile2) + AMP + diphosphate + H(+)</text>
        <dbReference type="Rhea" id="RHEA:43744"/>
        <dbReference type="Rhea" id="RHEA-COMP:10625"/>
        <dbReference type="Rhea" id="RHEA-COMP:10670"/>
        <dbReference type="ChEBI" id="CHEBI:15378"/>
        <dbReference type="ChEBI" id="CHEBI:30616"/>
        <dbReference type="ChEBI" id="CHEBI:32551"/>
        <dbReference type="ChEBI" id="CHEBI:33019"/>
        <dbReference type="ChEBI" id="CHEBI:82748"/>
        <dbReference type="ChEBI" id="CHEBI:83665"/>
        <dbReference type="ChEBI" id="CHEBI:456215"/>
        <dbReference type="EC" id="6.3.4.19"/>
    </reaction>
</comment>
<evidence type="ECO:0000256" key="4">
    <source>
        <dbReference type="ARBA" id="ARBA00022840"/>
    </source>
</evidence>
<comment type="similarity">
    <text evidence="6">Belongs to the tRNA(Ile)-lysidine synthase family.</text>
</comment>
<dbReference type="Proteomes" id="UP000306813">
    <property type="component" value="Unassembled WGS sequence"/>
</dbReference>
<dbReference type="InterPro" id="IPR014729">
    <property type="entry name" value="Rossmann-like_a/b/a_fold"/>
</dbReference>
<dbReference type="KEGG" id="chv:CHELV3228_1348"/>
<dbReference type="GeneID" id="52037252"/>
<dbReference type="PANTHER" id="PTHR43033">
    <property type="entry name" value="TRNA(ILE)-LYSIDINE SYNTHASE-RELATED"/>
    <property type="match status" value="1"/>
</dbReference>
<keyword evidence="11" id="KW-1185">Reference proteome</keyword>
<proteinExistence type="inferred from homology"/>
<evidence type="ECO:0000256" key="6">
    <source>
        <dbReference type="HAMAP-Rule" id="MF_01161"/>
    </source>
</evidence>
<keyword evidence="6" id="KW-0963">Cytoplasm</keyword>
<dbReference type="EC" id="6.3.4.19" evidence="6"/>
<keyword evidence="4" id="KW-0067">ATP-binding</keyword>
<accession>A0AAX2ULA2</accession>
<comment type="function">
    <text evidence="6">Ligates lysine onto the cytidine present at position 34 of the AUA codon-specific tRNA(Ile) that contains the anticodon CAU, in an ATP-dependent manner. Cytidine is converted to lysidine, thus changing the amino acid specificity of the tRNA from methionine to isoleucine.</text>
</comment>
<dbReference type="Pfam" id="PF01171">
    <property type="entry name" value="ATP_bind_3"/>
    <property type="match status" value="1"/>
</dbReference>
<feature type="domain" description="tRNA(Ile)-lysidine/2-thiocytidine synthase N-terminal" evidence="7">
    <location>
        <begin position="15"/>
        <end position="187"/>
    </location>
</feature>
<dbReference type="InterPro" id="IPR012094">
    <property type="entry name" value="tRNA_Ile_lys_synt"/>
</dbReference>
<dbReference type="PANTHER" id="PTHR43033:SF1">
    <property type="entry name" value="TRNA(ILE)-LYSIDINE SYNTHASE-RELATED"/>
    <property type="match status" value="1"/>
</dbReference>
<evidence type="ECO:0000256" key="5">
    <source>
        <dbReference type="ARBA" id="ARBA00048539"/>
    </source>
</evidence>
<dbReference type="GO" id="GO:0005524">
    <property type="term" value="F:ATP binding"/>
    <property type="evidence" value="ECO:0007669"/>
    <property type="project" value="UniProtKB-KW"/>
</dbReference>
<reference evidence="9 11" key="2">
    <citation type="submission" date="2019-08" db="EMBL/GenBank/DDBJ databases">
        <title>Rapid identification of Enteric Bacteria from Whole Genome Sequences (WGS) using Average Nucleotide Identity (ANI).</title>
        <authorList>
            <person name="Lane C."/>
        </authorList>
    </citation>
    <scope>NUCLEOTIDE SEQUENCE [LARGE SCALE GENOMIC DNA]</scope>
    <source>
        <strain evidence="9 11">D4984</strain>
    </source>
</reference>
<comment type="caution">
    <text evidence="6">Lacks conserved residue(s) required for the propagation of feature annotation.</text>
</comment>
<evidence type="ECO:0000256" key="1">
    <source>
        <dbReference type="ARBA" id="ARBA00022598"/>
    </source>
</evidence>
<dbReference type="EMBL" id="VDBS01000011">
    <property type="protein sequence ID" value="TNB58854.1"/>
    <property type="molecule type" value="Genomic_DNA"/>
</dbReference>
<dbReference type="Proteomes" id="UP000321317">
    <property type="component" value="Unassembled WGS sequence"/>
</dbReference>
<reference evidence="8 10" key="1">
    <citation type="submission" date="2019-05" db="EMBL/GenBank/DDBJ databases">
        <title>Draft genomes of eight strains of Campylobacter helveticus isolated from cats and a dog in New Zealand.</title>
        <authorList>
            <person name="Bojanic K."/>
            <person name="Midwinter A.C."/>
            <person name="Biggs P.J."/>
            <person name="Acke E."/>
            <person name="Cornelius A.J."/>
            <person name="Marshall J.C."/>
        </authorList>
    </citation>
    <scope>NUCLEOTIDE SEQUENCE [LARGE SCALE GENOMIC DNA]</scope>
    <source>
        <strain evidence="8 10">ACP123b</strain>
    </source>
</reference>
<dbReference type="EMBL" id="VRMA01000063">
    <property type="protein sequence ID" value="TXK56219.1"/>
    <property type="molecule type" value="Genomic_DNA"/>
</dbReference>
<dbReference type="GO" id="GO:0005737">
    <property type="term" value="C:cytoplasm"/>
    <property type="evidence" value="ECO:0007669"/>
    <property type="project" value="UniProtKB-SubCell"/>
</dbReference>
<evidence type="ECO:0000313" key="8">
    <source>
        <dbReference type="EMBL" id="TNB58854.1"/>
    </source>
</evidence>
<dbReference type="GO" id="GO:0032267">
    <property type="term" value="F:tRNA(Ile)-lysidine synthase activity"/>
    <property type="evidence" value="ECO:0007669"/>
    <property type="project" value="UniProtKB-EC"/>
</dbReference>
<dbReference type="AlphaFoldDB" id="A0AAX2ULA2"/>
<dbReference type="InterPro" id="IPR012795">
    <property type="entry name" value="tRNA_Ile_lys_synt_N"/>
</dbReference>
<evidence type="ECO:0000313" key="11">
    <source>
        <dbReference type="Proteomes" id="UP000321317"/>
    </source>
</evidence>
<dbReference type="NCBIfam" id="TIGR02432">
    <property type="entry name" value="lysidine_TilS_N"/>
    <property type="match status" value="1"/>
</dbReference>
<dbReference type="InterPro" id="IPR011063">
    <property type="entry name" value="TilS/TtcA_N"/>
</dbReference>
<protein>
    <recommendedName>
        <fullName evidence="6">tRNA(Ile)-lysidine synthase</fullName>
        <ecNumber evidence="6">6.3.4.19</ecNumber>
    </recommendedName>
    <alternativeName>
        <fullName evidence="6">tRNA(Ile)-2-lysyl-cytidine synthase</fullName>
    </alternativeName>
    <alternativeName>
        <fullName evidence="6">tRNA(Ile)-lysidine synthetase</fullName>
    </alternativeName>
</protein>
<dbReference type="GO" id="GO:0006400">
    <property type="term" value="P:tRNA modification"/>
    <property type="evidence" value="ECO:0007669"/>
    <property type="project" value="UniProtKB-UniRule"/>
</dbReference>
<keyword evidence="3" id="KW-0547">Nucleotide-binding</keyword>
<dbReference type="SUPFAM" id="SSF52402">
    <property type="entry name" value="Adenine nucleotide alpha hydrolases-like"/>
    <property type="match status" value="1"/>
</dbReference>
<name>A0AAX2ULA2_9BACT</name>
<dbReference type="RefSeq" id="WP_082200275.1">
    <property type="nucleotide sequence ID" value="NZ_CP020478.1"/>
</dbReference>
<evidence type="ECO:0000256" key="2">
    <source>
        <dbReference type="ARBA" id="ARBA00022694"/>
    </source>
</evidence>
<dbReference type="Gene3D" id="3.40.50.620">
    <property type="entry name" value="HUPs"/>
    <property type="match status" value="1"/>
</dbReference>
<evidence type="ECO:0000313" key="10">
    <source>
        <dbReference type="Proteomes" id="UP000306813"/>
    </source>
</evidence>
<gene>
    <name evidence="6 8" type="primary">tilS</name>
    <name evidence="8" type="ORF">FDW42_00680</name>
    <name evidence="9" type="ORF">FVD16_07385</name>
</gene>
<comment type="subcellular location">
    <subcellularLocation>
        <location evidence="6">Cytoplasm</location>
    </subcellularLocation>
</comment>
<evidence type="ECO:0000259" key="7">
    <source>
        <dbReference type="Pfam" id="PF01171"/>
    </source>
</evidence>
<dbReference type="HAMAP" id="MF_01161">
    <property type="entry name" value="tRNA_Ile_lys_synt"/>
    <property type="match status" value="1"/>
</dbReference>
<evidence type="ECO:0000313" key="9">
    <source>
        <dbReference type="EMBL" id="TXK56219.1"/>
    </source>
</evidence>
<sequence>MPKLSLLKHLRGRKNLLAFSYGSDSTALFYLLCRENIAFDMALINYKTRLNSDLEEEEAKKLAKSFNKAIFTQTAPQFVSNFEKNARDFRYAFFEKICLEKGYENVILAHQLDDKFEWFLMQLGKGAGLMELLGMNALEKRTHFTLIRPLLNVPKGQILAFLKENRLKYFNDESNHNETFKRNFIRKHFSEEFLKHFSKGVQKSFVFLQEDLKALNLGEIEEFGGILICVKNESLIAKACKKLGVLMSERQRKECLKKDCVISAKIGVVYVENKAFIFTYERCEKMPKSFKERCRKLQIPKLLRPFCFNHQIELETLLSFGLKK</sequence>
<dbReference type="CDD" id="cd01992">
    <property type="entry name" value="TilS_N"/>
    <property type="match status" value="1"/>
</dbReference>